<dbReference type="Proteomes" id="UP000321306">
    <property type="component" value="Unassembled WGS sequence"/>
</dbReference>
<dbReference type="EMBL" id="BJXB01000008">
    <property type="protein sequence ID" value="GEM46520.1"/>
    <property type="molecule type" value="Genomic_DNA"/>
</dbReference>
<evidence type="ECO:0000259" key="1">
    <source>
        <dbReference type="SMART" id="SM00479"/>
    </source>
</evidence>
<dbReference type="CDD" id="cd06127">
    <property type="entry name" value="DEDDh"/>
    <property type="match status" value="1"/>
</dbReference>
<comment type="caution">
    <text evidence="2">The sequence shown here is derived from an EMBL/GenBank/DDBJ whole genome shotgun (WGS) entry which is preliminary data.</text>
</comment>
<dbReference type="GO" id="GO:0045004">
    <property type="term" value="P:DNA replication proofreading"/>
    <property type="evidence" value="ECO:0007669"/>
    <property type="project" value="TreeGrafter"/>
</dbReference>
<reference evidence="2 3" key="1">
    <citation type="submission" date="2019-07" db="EMBL/GenBank/DDBJ databases">
        <title>Whole genome shotgun sequence of Deinococcus cellulosilyticus NBRC 106333.</title>
        <authorList>
            <person name="Hosoyama A."/>
            <person name="Uohara A."/>
            <person name="Ohji S."/>
            <person name="Ichikawa N."/>
        </authorList>
    </citation>
    <scope>NUCLEOTIDE SEQUENCE [LARGE SCALE GENOMIC DNA]</scope>
    <source>
        <strain evidence="2 3">NBRC 106333</strain>
    </source>
</reference>
<dbReference type="GO" id="GO:0003677">
    <property type="term" value="F:DNA binding"/>
    <property type="evidence" value="ECO:0007669"/>
    <property type="project" value="InterPro"/>
</dbReference>
<dbReference type="InterPro" id="IPR012337">
    <property type="entry name" value="RNaseH-like_sf"/>
</dbReference>
<proteinExistence type="predicted"/>
<dbReference type="AlphaFoldDB" id="A0A511N0W8"/>
<dbReference type="GO" id="GO:0003887">
    <property type="term" value="F:DNA-directed DNA polymerase activity"/>
    <property type="evidence" value="ECO:0007669"/>
    <property type="project" value="InterPro"/>
</dbReference>
<evidence type="ECO:0000313" key="2">
    <source>
        <dbReference type="EMBL" id="GEM46520.1"/>
    </source>
</evidence>
<dbReference type="OrthoDB" id="9813328at2"/>
<feature type="domain" description="Exonuclease" evidence="1">
    <location>
        <begin position="2"/>
        <end position="170"/>
    </location>
</feature>
<dbReference type="FunFam" id="3.30.420.10:FF:000045">
    <property type="entry name" value="3'-5' exonuclease DinG"/>
    <property type="match status" value="1"/>
</dbReference>
<dbReference type="SUPFAM" id="SSF53098">
    <property type="entry name" value="Ribonuclease H-like"/>
    <property type="match status" value="1"/>
</dbReference>
<organism evidence="2 3">
    <name type="scientific">Deinococcus cellulosilyticus (strain DSM 18568 / NBRC 106333 / KACC 11606 / 5516J-15)</name>
    <dbReference type="NCBI Taxonomy" id="1223518"/>
    <lineage>
        <taxon>Bacteria</taxon>
        <taxon>Thermotogati</taxon>
        <taxon>Deinococcota</taxon>
        <taxon>Deinococci</taxon>
        <taxon>Deinococcales</taxon>
        <taxon>Deinococcaceae</taxon>
        <taxon>Deinococcus</taxon>
    </lineage>
</organism>
<dbReference type="SMART" id="SM00479">
    <property type="entry name" value="EXOIII"/>
    <property type="match status" value="1"/>
</dbReference>
<dbReference type="InterPro" id="IPR036397">
    <property type="entry name" value="RNaseH_sf"/>
</dbReference>
<gene>
    <name evidence="2" type="ORF">DC3_21550</name>
</gene>
<dbReference type="GO" id="GO:0008408">
    <property type="term" value="F:3'-5' exonuclease activity"/>
    <property type="evidence" value="ECO:0007669"/>
    <property type="project" value="TreeGrafter"/>
</dbReference>
<dbReference type="RefSeq" id="WP_146884333.1">
    <property type="nucleotide sequence ID" value="NZ_BJXB01000008.1"/>
</dbReference>
<dbReference type="NCBIfam" id="TIGR00573">
    <property type="entry name" value="dnaq"/>
    <property type="match status" value="1"/>
</dbReference>
<evidence type="ECO:0000313" key="3">
    <source>
        <dbReference type="Proteomes" id="UP000321306"/>
    </source>
</evidence>
<protein>
    <submittedName>
        <fullName evidence="2">DNA polymerase III subunit epsilon</fullName>
    </submittedName>
</protein>
<sequence length="172" mass="19565">MDYVVFDLETTGLSPERDGIVEIGAIVVRDGQLIEEEIFHTLVNPGRPIPYHATRVHGLRDADVRHAPTIEQVLPEFLTFIKRKPLVAHNISFDMGFIQANARKLGLDFPPRAQICTMQLSRRAYPQERSHKLDLLASRLELTFTERHRSMGDVRVTAQAFIHLSRALQVGM</sequence>
<dbReference type="PANTHER" id="PTHR30231">
    <property type="entry name" value="DNA POLYMERASE III SUBUNIT EPSILON"/>
    <property type="match status" value="1"/>
</dbReference>
<dbReference type="InterPro" id="IPR013520">
    <property type="entry name" value="Ribonucl_H"/>
</dbReference>
<keyword evidence="3" id="KW-1185">Reference proteome</keyword>
<dbReference type="Pfam" id="PF00929">
    <property type="entry name" value="RNase_T"/>
    <property type="match status" value="1"/>
</dbReference>
<dbReference type="InterPro" id="IPR006054">
    <property type="entry name" value="DnaQ"/>
</dbReference>
<dbReference type="GO" id="GO:0005829">
    <property type="term" value="C:cytosol"/>
    <property type="evidence" value="ECO:0007669"/>
    <property type="project" value="TreeGrafter"/>
</dbReference>
<name>A0A511N0W8_DEIC1</name>
<dbReference type="PANTHER" id="PTHR30231:SF41">
    <property type="entry name" value="DNA POLYMERASE III SUBUNIT EPSILON"/>
    <property type="match status" value="1"/>
</dbReference>
<dbReference type="Gene3D" id="3.30.420.10">
    <property type="entry name" value="Ribonuclease H-like superfamily/Ribonuclease H"/>
    <property type="match status" value="1"/>
</dbReference>
<accession>A0A511N0W8</accession>